<dbReference type="EMBL" id="JASBNA010000032">
    <property type="protein sequence ID" value="KAK7683217.1"/>
    <property type="molecule type" value="Genomic_DNA"/>
</dbReference>
<proteinExistence type="predicted"/>
<gene>
    <name evidence="1" type="ORF">QCA50_013890</name>
</gene>
<evidence type="ECO:0000313" key="1">
    <source>
        <dbReference type="EMBL" id="KAK7683217.1"/>
    </source>
</evidence>
<protein>
    <submittedName>
        <fullName evidence="1">Uncharacterized protein</fullName>
    </submittedName>
</protein>
<dbReference type="AlphaFoldDB" id="A0AAW0G0Y5"/>
<sequence length="138" mass="16273">MFTIQWSHTLIIFISSGLSSNHSFPNHPQIIICCISHLIKHIHITLIRSLFIFLYLYVKFPFSLPHVDTPNLVDIARASQFSLHPHKHKHLQCCTDSHSFFGCRYPTRYMYISLLREKPLYSKFAYWHSGGVMLRKKK</sequence>
<name>A0AAW0G0Y5_9APHY</name>
<keyword evidence="2" id="KW-1185">Reference proteome</keyword>
<accession>A0AAW0G0Y5</accession>
<dbReference type="Proteomes" id="UP001385951">
    <property type="component" value="Unassembled WGS sequence"/>
</dbReference>
<reference evidence="1 2" key="1">
    <citation type="submission" date="2022-09" db="EMBL/GenBank/DDBJ databases">
        <authorList>
            <person name="Palmer J.M."/>
        </authorList>
    </citation>
    <scope>NUCLEOTIDE SEQUENCE [LARGE SCALE GENOMIC DNA]</scope>
    <source>
        <strain evidence="1 2">DSM 7382</strain>
    </source>
</reference>
<evidence type="ECO:0000313" key="2">
    <source>
        <dbReference type="Proteomes" id="UP001385951"/>
    </source>
</evidence>
<comment type="caution">
    <text evidence="1">The sequence shown here is derived from an EMBL/GenBank/DDBJ whole genome shotgun (WGS) entry which is preliminary data.</text>
</comment>
<organism evidence="1 2">
    <name type="scientific">Cerrena zonata</name>
    <dbReference type="NCBI Taxonomy" id="2478898"/>
    <lineage>
        <taxon>Eukaryota</taxon>
        <taxon>Fungi</taxon>
        <taxon>Dikarya</taxon>
        <taxon>Basidiomycota</taxon>
        <taxon>Agaricomycotina</taxon>
        <taxon>Agaricomycetes</taxon>
        <taxon>Polyporales</taxon>
        <taxon>Cerrenaceae</taxon>
        <taxon>Cerrena</taxon>
    </lineage>
</organism>